<name>A0A174D6F0_9CLOT</name>
<evidence type="ECO:0000313" key="2">
    <source>
        <dbReference type="Proteomes" id="UP000095558"/>
    </source>
</evidence>
<dbReference type="Proteomes" id="UP000095558">
    <property type="component" value="Unassembled WGS sequence"/>
</dbReference>
<protein>
    <submittedName>
        <fullName evidence="1">HNH endonuclease domain-containing protein</fullName>
    </submittedName>
</protein>
<dbReference type="OrthoDB" id="9811997at2"/>
<reference evidence="1 2" key="1">
    <citation type="submission" date="2015-09" db="EMBL/GenBank/DDBJ databases">
        <authorList>
            <consortium name="Pathogen Informatics"/>
        </authorList>
    </citation>
    <scope>NUCLEOTIDE SEQUENCE [LARGE SCALE GENOMIC DNA]</scope>
    <source>
        <strain evidence="1 2">2789STDY5834855</strain>
    </source>
</reference>
<keyword evidence="1" id="KW-0540">Nuclease</keyword>
<proteinExistence type="predicted"/>
<gene>
    <name evidence="1" type="ORF">ERS852470_01721</name>
</gene>
<dbReference type="EMBL" id="CYZV01000017">
    <property type="protein sequence ID" value="CUO21114.1"/>
    <property type="molecule type" value="Genomic_DNA"/>
</dbReference>
<evidence type="ECO:0000313" key="1">
    <source>
        <dbReference type="EMBL" id="CUO21114.1"/>
    </source>
</evidence>
<organism evidence="1 2">
    <name type="scientific">Clostridium disporicum</name>
    <dbReference type="NCBI Taxonomy" id="84024"/>
    <lineage>
        <taxon>Bacteria</taxon>
        <taxon>Bacillati</taxon>
        <taxon>Bacillota</taxon>
        <taxon>Clostridia</taxon>
        <taxon>Eubacteriales</taxon>
        <taxon>Clostridiaceae</taxon>
        <taxon>Clostridium</taxon>
    </lineage>
</organism>
<dbReference type="AlphaFoldDB" id="A0A174D6F0"/>
<dbReference type="RefSeq" id="WP_055276374.1">
    <property type="nucleotide sequence ID" value="NZ_CYZV01000017.1"/>
</dbReference>
<keyword evidence="1" id="KW-0378">Hydrolase</keyword>
<dbReference type="GO" id="GO:0004519">
    <property type="term" value="F:endonuclease activity"/>
    <property type="evidence" value="ECO:0007669"/>
    <property type="project" value="UniProtKB-KW"/>
</dbReference>
<keyword evidence="1" id="KW-0255">Endonuclease</keyword>
<accession>A0A174D6F0</accession>
<sequence>MALLKQCSYRGCRKILRDNVKFCDYHQARFELEEKERYKEYQDRRLKDKEKKKQQQFYNSDSWKRVREAVVSDYLGIDIYEYYTTGRIVQGETVHHIIELKDNWSCRLDINNLIYLTERNHRKIHAIYDKSNKDKRIMQDKLFKIINKFQNDFII</sequence>